<protein>
    <recommendedName>
        <fullName evidence="2">DUF6545 domain-containing protein</fullName>
    </recommendedName>
</protein>
<evidence type="ECO:0000313" key="4">
    <source>
        <dbReference type="Proteomes" id="UP000540698"/>
    </source>
</evidence>
<keyword evidence="1" id="KW-0472">Membrane</keyword>
<reference evidence="3 4" key="1">
    <citation type="submission" date="2020-04" db="EMBL/GenBank/DDBJ databases">
        <title>MicrobeNet Type strains.</title>
        <authorList>
            <person name="Nicholson A.C."/>
        </authorList>
    </citation>
    <scope>NUCLEOTIDE SEQUENCE [LARGE SCALE GENOMIC DNA]</scope>
    <source>
        <strain evidence="3 4">DSM 44956</strain>
    </source>
</reference>
<proteinExistence type="predicted"/>
<evidence type="ECO:0000259" key="2">
    <source>
        <dbReference type="Pfam" id="PF20182"/>
    </source>
</evidence>
<dbReference type="Pfam" id="PF20182">
    <property type="entry name" value="DUF6545"/>
    <property type="match status" value="1"/>
</dbReference>
<keyword evidence="1" id="KW-0812">Transmembrane</keyword>
<feature type="transmembrane region" description="Helical" evidence="1">
    <location>
        <begin position="210"/>
        <end position="232"/>
    </location>
</feature>
<feature type="transmembrane region" description="Helical" evidence="1">
    <location>
        <begin position="99"/>
        <end position="119"/>
    </location>
</feature>
<dbReference type="InterPro" id="IPR050039">
    <property type="entry name" value="MAB_1171c-like"/>
</dbReference>
<dbReference type="NCBIfam" id="NF042915">
    <property type="entry name" value="MAB_1171c_fam"/>
    <property type="match status" value="1"/>
</dbReference>
<feature type="transmembrane region" description="Helical" evidence="1">
    <location>
        <begin position="40"/>
        <end position="60"/>
    </location>
</feature>
<name>A0A7X6L504_9NOCA</name>
<accession>A0A7X6L504</accession>
<sequence>MSSSISGIVAWPVIGFVAAVLAGRCLLVRETVVDKLLNQLFLWGLLSLLLYRCTMTPGIASFTHQLSLGCTVMASMCLQGIVRIWAFDVDPAAVRRRHRVCRVLAAAATGAILLAGTAARQEGRLVDLTLDAEGLVVWTAFGLPLLVNVSLLARMCLRELRAGGVGLAEKLVCALMIWAATLFGVNLVLSTVRAVTGWQRWGTHLIRIEATVTICLAIDATVIAIPLIRSLLATAELDRAGRSCRRLRPLWRDLTAAVPEIVLRPAAGEQADAGTQLLRMTVEIQDALLHLGRYAPAHGASAESGCPMTDYARQLACAAVARREGSAPIGSTSARLPVPAADFAAELRQLLELARVWPAARAAAGERAPVAVG</sequence>
<dbReference type="Proteomes" id="UP000540698">
    <property type="component" value="Unassembled WGS sequence"/>
</dbReference>
<keyword evidence="1" id="KW-1133">Transmembrane helix</keyword>
<organism evidence="3 4">
    <name type="scientific">Nocardia gamkensis</name>
    <dbReference type="NCBI Taxonomy" id="352869"/>
    <lineage>
        <taxon>Bacteria</taxon>
        <taxon>Bacillati</taxon>
        <taxon>Actinomycetota</taxon>
        <taxon>Actinomycetes</taxon>
        <taxon>Mycobacteriales</taxon>
        <taxon>Nocardiaceae</taxon>
        <taxon>Nocardia</taxon>
    </lineage>
</organism>
<feature type="transmembrane region" description="Helical" evidence="1">
    <location>
        <begin position="66"/>
        <end position="87"/>
    </location>
</feature>
<evidence type="ECO:0000313" key="3">
    <source>
        <dbReference type="EMBL" id="NKY27867.1"/>
    </source>
</evidence>
<dbReference type="EMBL" id="JAAXOS010000007">
    <property type="protein sequence ID" value="NKY27867.1"/>
    <property type="molecule type" value="Genomic_DNA"/>
</dbReference>
<keyword evidence="4" id="KW-1185">Reference proteome</keyword>
<comment type="caution">
    <text evidence="3">The sequence shown here is derived from an EMBL/GenBank/DDBJ whole genome shotgun (WGS) entry which is preliminary data.</text>
</comment>
<gene>
    <name evidence="3" type="ORF">HGB38_16785</name>
</gene>
<feature type="transmembrane region" description="Helical" evidence="1">
    <location>
        <begin position="6"/>
        <end position="28"/>
    </location>
</feature>
<feature type="transmembrane region" description="Helical" evidence="1">
    <location>
        <begin position="135"/>
        <end position="155"/>
    </location>
</feature>
<feature type="domain" description="DUF6545" evidence="2">
    <location>
        <begin position="239"/>
        <end position="357"/>
    </location>
</feature>
<dbReference type="RefSeq" id="WP_062969526.1">
    <property type="nucleotide sequence ID" value="NZ_JAAXOS010000007.1"/>
</dbReference>
<dbReference type="InterPro" id="IPR046675">
    <property type="entry name" value="DUF6545"/>
</dbReference>
<dbReference type="AlphaFoldDB" id="A0A7X6L504"/>
<evidence type="ECO:0000256" key="1">
    <source>
        <dbReference type="SAM" id="Phobius"/>
    </source>
</evidence>
<feature type="transmembrane region" description="Helical" evidence="1">
    <location>
        <begin position="167"/>
        <end position="190"/>
    </location>
</feature>